<gene>
    <name evidence="3" type="ORF">JX360_00470</name>
</gene>
<dbReference type="PRINTS" id="PR01270">
    <property type="entry name" value="HDASUPER"/>
</dbReference>
<dbReference type="InterPro" id="IPR000286">
    <property type="entry name" value="HDACs"/>
</dbReference>
<protein>
    <submittedName>
        <fullName evidence="3">Histone deacetylase</fullName>
    </submittedName>
</protein>
<dbReference type="EMBL" id="JAFIRA010000001">
    <property type="protein sequence ID" value="MCJ2541390.1"/>
    <property type="molecule type" value="Genomic_DNA"/>
</dbReference>
<keyword evidence="4" id="KW-1185">Reference proteome</keyword>
<comment type="caution">
    <text evidence="3">The sequence shown here is derived from an EMBL/GenBank/DDBJ whole genome shotgun (WGS) entry which is preliminary data.</text>
</comment>
<evidence type="ECO:0000313" key="3">
    <source>
        <dbReference type="EMBL" id="MCJ2541390.1"/>
    </source>
</evidence>
<dbReference type="PANTHER" id="PTHR10625">
    <property type="entry name" value="HISTONE DEACETYLASE HDAC1-RELATED"/>
    <property type="match status" value="1"/>
</dbReference>
<comment type="similarity">
    <text evidence="1">Belongs to the histone deacetylase family.</text>
</comment>
<proteinExistence type="inferred from homology"/>
<sequence length="305" mass="33113">MLPIYYSDVFLKHDTGAFHPERPARLQSIVKTLRSAPFADQLEWRDPPAAALGEIERVHSPQHIQSVMELAAAGGGRIEADTFVSCGSFEAARLAVGAWIAGSEQVLQTSQPAFVLCRPPGHHAEPEQAMGFCLFSNAAIAALWALEQPGIERVAIFDWDVHHGNGTQAVVERYPQLAYASIHQFPLYPGTGSASETGRYGNICNVPLPAGSDWSVYNSALHNTILPFLQKFQPDLLLISAGFDCAKGDPLAGMLLEPEDFGRMAQLCLKEVTRKTLFGLEGGYDLNNLAQGWLSLARVCLGGEP</sequence>
<dbReference type="Gene3D" id="3.40.800.20">
    <property type="entry name" value="Histone deacetylase domain"/>
    <property type="match status" value="1"/>
</dbReference>
<dbReference type="InterPro" id="IPR023696">
    <property type="entry name" value="Ureohydrolase_dom_sf"/>
</dbReference>
<dbReference type="PANTHER" id="PTHR10625:SF10">
    <property type="entry name" value="HISTONE DEACETYLASE HDAC1"/>
    <property type="match status" value="1"/>
</dbReference>
<evidence type="ECO:0000313" key="4">
    <source>
        <dbReference type="Proteomes" id="UP000830835"/>
    </source>
</evidence>
<dbReference type="Proteomes" id="UP000830835">
    <property type="component" value="Unassembled WGS sequence"/>
</dbReference>
<dbReference type="CDD" id="cd09992">
    <property type="entry name" value="HDAC_classII"/>
    <property type="match status" value="1"/>
</dbReference>
<evidence type="ECO:0000259" key="2">
    <source>
        <dbReference type="Pfam" id="PF00850"/>
    </source>
</evidence>
<dbReference type="InterPro" id="IPR023801">
    <property type="entry name" value="His_deacetylse_dom"/>
</dbReference>
<name>A0ABT0C7N9_THEVL</name>
<dbReference type="Pfam" id="PF00850">
    <property type="entry name" value="Hist_deacetyl"/>
    <property type="match status" value="1"/>
</dbReference>
<dbReference type="SUPFAM" id="SSF52768">
    <property type="entry name" value="Arginase/deacetylase"/>
    <property type="match status" value="1"/>
</dbReference>
<organism evidence="3 4">
    <name type="scientific">Thermostichus vulcanus str. 'Rupite'</name>
    <dbReference type="NCBI Taxonomy" id="2813851"/>
    <lineage>
        <taxon>Bacteria</taxon>
        <taxon>Bacillati</taxon>
        <taxon>Cyanobacteriota</taxon>
        <taxon>Cyanophyceae</taxon>
        <taxon>Thermostichales</taxon>
        <taxon>Thermostichaceae</taxon>
        <taxon>Thermostichus</taxon>
    </lineage>
</organism>
<dbReference type="RefSeq" id="WP_244348390.1">
    <property type="nucleotide sequence ID" value="NZ_JAFIRA010000001.1"/>
</dbReference>
<evidence type="ECO:0000256" key="1">
    <source>
        <dbReference type="ARBA" id="ARBA00005947"/>
    </source>
</evidence>
<reference evidence="3" key="1">
    <citation type="submission" date="2021-02" db="EMBL/GenBank/DDBJ databases">
        <title>The CRISPR/cas machinery reduction and long-range gene transfer in the hot spring cyanobacterium Synechococcus.</title>
        <authorList>
            <person name="Dvorak P."/>
            <person name="Jahodarova E."/>
            <person name="Hasler P."/>
            <person name="Poulickova A."/>
        </authorList>
    </citation>
    <scope>NUCLEOTIDE SEQUENCE</scope>
    <source>
        <strain evidence="3">Rupite</strain>
    </source>
</reference>
<feature type="domain" description="Histone deacetylase" evidence="2">
    <location>
        <begin position="19"/>
        <end position="298"/>
    </location>
</feature>
<dbReference type="InterPro" id="IPR037138">
    <property type="entry name" value="His_deacetylse_dom_sf"/>
</dbReference>
<accession>A0ABT0C7N9</accession>